<dbReference type="Pfam" id="PF05116">
    <property type="entry name" value="S6PP"/>
    <property type="match status" value="1"/>
</dbReference>
<dbReference type="RefSeq" id="WP_132355208.1">
    <property type="nucleotide sequence ID" value="NZ_CAWOJO010000027.1"/>
</dbReference>
<proteinExistence type="predicted"/>
<evidence type="ECO:0000256" key="1">
    <source>
        <dbReference type="ARBA" id="ARBA00022723"/>
    </source>
</evidence>
<dbReference type="AlphaFoldDB" id="A0A4R4JFF6"/>
<evidence type="ECO:0000259" key="3">
    <source>
        <dbReference type="Pfam" id="PF05116"/>
    </source>
</evidence>
<reference evidence="4 5" key="1">
    <citation type="journal article" date="2019" name="Int. J. Syst. Evol. Microbiol.">
        <title>Photorhabdus khanii subsp. guanajuatensis subsp. nov., isolated from Heterorhabditis atacamensis, and Photorhabdus luminescens subsp. mexicana subsp. nov., isolated from Heterorhabditis mexicana entomopathogenic nematodes.</title>
        <authorList>
            <person name="Machado R.A.R."/>
            <person name="Bruno P."/>
            <person name="Arce C.C.M."/>
            <person name="Liechti N."/>
            <person name="Kohler A."/>
            <person name="Bernal J."/>
            <person name="Bruggmann R."/>
            <person name="Turlings T.C.J."/>
        </authorList>
    </citation>
    <scope>NUCLEOTIDE SEQUENCE [LARGE SCALE GENOMIC DNA]</scope>
    <source>
        <strain evidence="4 5">MEX20-17</strain>
    </source>
</reference>
<dbReference type="SUPFAM" id="SSF56784">
    <property type="entry name" value="HAD-like"/>
    <property type="match status" value="1"/>
</dbReference>
<dbReference type="SFLD" id="SFLDS00003">
    <property type="entry name" value="Haloacid_Dehalogenase"/>
    <property type="match status" value="1"/>
</dbReference>
<dbReference type="GO" id="GO:0005829">
    <property type="term" value="C:cytosol"/>
    <property type="evidence" value="ECO:0007669"/>
    <property type="project" value="TreeGrafter"/>
</dbReference>
<dbReference type="NCBIfam" id="TIGR01484">
    <property type="entry name" value="HAD-SF-IIB"/>
    <property type="match status" value="1"/>
</dbReference>
<dbReference type="GO" id="GO:0016791">
    <property type="term" value="F:phosphatase activity"/>
    <property type="evidence" value="ECO:0007669"/>
    <property type="project" value="TreeGrafter"/>
</dbReference>
<dbReference type="Gene3D" id="3.30.70.1410">
    <property type="entry name" value="yhjk (haloacid dehalogenase-like hydrolase protein) domain"/>
    <property type="match status" value="1"/>
</dbReference>
<dbReference type="SFLD" id="SFLDG01140">
    <property type="entry name" value="C2.B:_Phosphomannomutase_and_P"/>
    <property type="match status" value="1"/>
</dbReference>
<dbReference type="Gene3D" id="3.40.50.1000">
    <property type="entry name" value="HAD superfamily/HAD-like"/>
    <property type="match status" value="1"/>
</dbReference>
<evidence type="ECO:0000256" key="2">
    <source>
        <dbReference type="ARBA" id="ARBA00022801"/>
    </source>
</evidence>
<keyword evidence="2" id="KW-0378">Hydrolase</keyword>
<evidence type="ECO:0000313" key="5">
    <source>
        <dbReference type="Proteomes" id="UP000295598"/>
    </source>
</evidence>
<dbReference type="InterPro" id="IPR023214">
    <property type="entry name" value="HAD_sf"/>
</dbReference>
<evidence type="ECO:0000313" key="4">
    <source>
        <dbReference type="EMBL" id="TDB52798.1"/>
    </source>
</evidence>
<dbReference type="SFLD" id="SFLDG01141">
    <property type="entry name" value="C2.B.1:_Sucrose_Phosphatase_Li"/>
    <property type="match status" value="1"/>
</dbReference>
<sequence>MHFSVHKLPIEFPLPPSIRAVVCCDLDETYIPFSDENKSLGGVAQLEDFLAAEGEKKGILLGWITGTNLTSALRKANGYISRSPNFLCCSLGTEFYWIKGGKLVASASWEERIRRSGYCRNNVDEIIKAIREHGISLEKQPDDYQGHYKISFYYQIREEMQRDFDWIDTLTSKYQIRVLFTKCNPAAGDPADCYDVEFIPRCCGKDEAVSFLMEETCLPKEKVFAFGDSANDFPMFARAGQGYLVANADRDAIKKHGNSLDKPYCHGILSIIEGIR</sequence>
<gene>
    <name evidence="4" type="ORF">C5467_15585</name>
</gene>
<dbReference type="InterPro" id="IPR036412">
    <property type="entry name" value="HAD-like_sf"/>
</dbReference>
<dbReference type="InterPro" id="IPR006380">
    <property type="entry name" value="SPP-like_dom"/>
</dbReference>
<dbReference type="PANTHER" id="PTHR10000:SF57">
    <property type="entry name" value="KANOSAMINE-6-PHOSPHATE PHOSPHATASE"/>
    <property type="match status" value="1"/>
</dbReference>
<accession>A0A4R4JFF6</accession>
<organism evidence="4 5">
    <name type="scientific">Photorhabdus khanii subsp. guanajuatensis</name>
    <dbReference type="NCBI Taxonomy" id="2100166"/>
    <lineage>
        <taxon>Bacteria</taxon>
        <taxon>Pseudomonadati</taxon>
        <taxon>Pseudomonadota</taxon>
        <taxon>Gammaproteobacteria</taxon>
        <taxon>Enterobacterales</taxon>
        <taxon>Morganellaceae</taxon>
        <taxon>Photorhabdus</taxon>
    </lineage>
</organism>
<dbReference type="Proteomes" id="UP000295598">
    <property type="component" value="Unassembled WGS sequence"/>
</dbReference>
<protein>
    <submittedName>
        <fullName evidence="4">Haloacid dehalogenase</fullName>
    </submittedName>
</protein>
<dbReference type="EMBL" id="PUJY01000027">
    <property type="protein sequence ID" value="TDB52798.1"/>
    <property type="molecule type" value="Genomic_DNA"/>
</dbReference>
<feature type="domain" description="Sucrose phosphatase-like" evidence="3">
    <location>
        <begin position="20"/>
        <end position="260"/>
    </location>
</feature>
<name>A0A4R4JFF6_9GAMM</name>
<keyword evidence="1" id="KW-0479">Metal-binding</keyword>
<comment type="caution">
    <text evidence="4">The sequence shown here is derived from an EMBL/GenBank/DDBJ whole genome shotgun (WGS) entry which is preliminary data.</text>
</comment>
<dbReference type="PANTHER" id="PTHR10000">
    <property type="entry name" value="PHOSPHOSERINE PHOSPHATASE"/>
    <property type="match status" value="1"/>
</dbReference>
<dbReference type="InterPro" id="IPR006379">
    <property type="entry name" value="HAD-SF_hydro_IIB"/>
</dbReference>
<dbReference type="GO" id="GO:0000287">
    <property type="term" value="F:magnesium ion binding"/>
    <property type="evidence" value="ECO:0007669"/>
    <property type="project" value="TreeGrafter"/>
</dbReference>